<dbReference type="AlphaFoldDB" id="A0A5K7ZDL5"/>
<organism evidence="3 4">
    <name type="scientific">Desulfosarcina widdelii</name>
    <dbReference type="NCBI Taxonomy" id="947919"/>
    <lineage>
        <taxon>Bacteria</taxon>
        <taxon>Pseudomonadati</taxon>
        <taxon>Thermodesulfobacteriota</taxon>
        <taxon>Desulfobacteria</taxon>
        <taxon>Desulfobacterales</taxon>
        <taxon>Desulfosarcinaceae</taxon>
        <taxon>Desulfosarcina</taxon>
    </lineage>
</organism>
<evidence type="ECO:0000256" key="1">
    <source>
        <dbReference type="PROSITE-ProRule" id="PRU00169"/>
    </source>
</evidence>
<evidence type="ECO:0000259" key="2">
    <source>
        <dbReference type="PROSITE" id="PS50110"/>
    </source>
</evidence>
<dbReference type="Gene3D" id="3.40.50.2300">
    <property type="match status" value="1"/>
</dbReference>
<dbReference type="OrthoDB" id="9801101at2"/>
<evidence type="ECO:0000313" key="4">
    <source>
        <dbReference type="Proteomes" id="UP000427769"/>
    </source>
</evidence>
<dbReference type="Proteomes" id="UP000427769">
    <property type="component" value="Chromosome"/>
</dbReference>
<feature type="modified residue" description="4-aspartylphosphate" evidence="1">
    <location>
        <position position="54"/>
    </location>
</feature>
<keyword evidence="1" id="KW-0597">Phosphoprotein</keyword>
<dbReference type="PANTHER" id="PTHR43228:SF1">
    <property type="entry name" value="TWO-COMPONENT RESPONSE REGULATOR ARR22"/>
    <property type="match status" value="1"/>
</dbReference>
<protein>
    <submittedName>
        <fullName evidence="3">Response regulator</fullName>
    </submittedName>
</protein>
<dbReference type="GO" id="GO:0000160">
    <property type="term" value="P:phosphorelay signal transduction system"/>
    <property type="evidence" value="ECO:0007669"/>
    <property type="project" value="InterPro"/>
</dbReference>
<dbReference type="InterPro" id="IPR011006">
    <property type="entry name" value="CheY-like_superfamily"/>
</dbReference>
<keyword evidence="4" id="KW-1185">Reference proteome</keyword>
<feature type="domain" description="Response regulatory" evidence="2">
    <location>
        <begin position="4"/>
        <end position="117"/>
    </location>
</feature>
<dbReference type="InterPro" id="IPR001789">
    <property type="entry name" value="Sig_transdc_resp-reg_receiver"/>
</dbReference>
<dbReference type="PROSITE" id="PS50110">
    <property type="entry name" value="RESPONSE_REGULATORY"/>
    <property type="match status" value="1"/>
</dbReference>
<dbReference type="Pfam" id="PF00072">
    <property type="entry name" value="Response_reg"/>
    <property type="match status" value="1"/>
</dbReference>
<evidence type="ECO:0000313" key="3">
    <source>
        <dbReference type="EMBL" id="BBO79238.1"/>
    </source>
</evidence>
<dbReference type="SMART" id="SM00448">
    <property type="entry name" value="REC"/>
    <property type="match status" value="1"/>
</dbReference>
<name>A0A5K7ZDL5_9BACT</name>
<accession>A0A5K7ZDL5</accession>
<reference evidence="3 4" key="1">
    <citation type="submission" date="2019-11" db="EMBL/GenBank/DDBJ databases">
        <title>Comparative genomics of hydrocarbon-degrading Desulfosarcina strains.</title>
        <authorList>
            <person name="Watanabe M."/>
            <person name="Kojima H."/>
            <person name="Fukui M."/>
        </authorList>
    </citation>
    <scope>NUCLEOTIDE SEQUENCE [LARGE SCALE GENOMIC DNA]</scope>
    <source>
        <strain evidence="3 4">PP31</strain>
    </source>
</reference>
<proteinExistence type="predicted"/>
<dbReference type="SUPFAM" id="SSF52172">
    <property type="entry name" value="CheY-like"/>
    <property type="match status" value="1"/>
</dbReference>
<gene>
    <name evidence="3" type="ORF">DSCW_66550</name>
</gene>
<dbReference type="InterPro" id="IPR052048">
    <property type="entry name" value="ST_Response_Regulator"/>
</dbReference>
<dbReference type="EMBL" id="AP021875">
    <property type="protein sequence ID" value="BBO79238.1"/>
    <property type="molecule type" value="Genomic_DNA"/>
</dbReference>
<dbReference type="KEGG" id="dwd:DSCW_66550"/>
<dbReference type="PANTHER" id="PTHR43228">
    <property type="entry name" value="TWO-COMPONENT RESPONSE REGULATOR"/>
    <property type="match status" value="1"/>
</dbReference>
<sequence>MGKTILVVDDSSIMRKMIKQTLIGAGHTVVGEAKSGDDAVALYQDLKPELVTMDITMRGMDGIAAAKAILSLDGDAKIIMLSNLDEDKFSQEAAQVGARGYINKHKTAEILDLIDRL</sequence>